<evidence type="ECO:0000313" key="3">
    <source>
        <dbReference type="WBParaSite" id="PTRK_0001266800.1"/>
    </source>
</evidence>
<dbReference type="AlphaFoldDB" id="A0A0N4ZVQ5"/>
<evidence type="ECO:0000256" key="1">
    <source>
        <dbReference type="SAM" id="MobiDB-lite"/>
    </source>
</evidence>
<sequence>MKPDTAAKWGELFRLTGALRNRNPAQPRRAAGRAARCLRRQLAPVQCAGEEGPLPRRLHRPERRRGPRRRSGRRRQAGADRDPVQPAAARGGRGRRLSPRPCRRRQGGGRQHLPVAGPATPAGAGRRPGDPARLTHPVHPHRAPADHRRSGRRRPGTAPGGQGRPLSGPEVPPRLCSGRAPAVGTGRHAQLRAEWRHGRRARPDRRPGHLHSGRVARRRRKPDRPPRHHDPRRHDARRPRHRRHHRWPDPPVGRA</sequence>
<dbReference type="WBParaSite" id="PTRK_0001266800.1">
    <property type="protein sequence ID" value="PTRK_0001266800.1"/>
    <property type="gene ID" value="PTRK_0001266800"/>
</dbReference>
<feature type="compositionally biased region" description="Low complexity" evidence="1">
    <location>
        <begin position="114"/>
        <end position="125"/>
    </location>
</feature>
<dbReference type="Proteomes" id="UP000038045">
    <property type="component" value="Unplaced"/>
</dbReference>
<feature type="compositionally biased region" description="Basic residues" evidence="1">
    <location>
        <begin position="197"/>
        <end position="246"/>
    </location>
</feature>
<feature type="compositionally biased region" description="Basic residues" evidence="1">
    <location>
        <begin position="56"/>
        <end position="76"/>
    </location>
</feature>
<name>A0A0N4ZVQ5_PARTI</name>
<feature type="region of interest" description="Disordered" evidence="1">
    <location>
        <begin position="42"/>
        <end position="255"/>
    </location>
</feature>
<keyword evidence="2" id="KW-1185">Reference proteome</keyword>
<proteinExistence type="predicted"/>
<reference evidence="3" key="1">
    <citation type="submission" date="2017-02" db="UniProtKB">
        <authorList>
            <consortium name="WormBaseParasite"/>
        </authorList>
    </citation>
    <scope>IDENTIFICATION</scope>
</reference>
<feature type="compositionally biased region" description="Basic residues" evidence="1">
    <location>
        <begin position="92"/>
        <end position="107"/>
    </location>
</feature>
<evidence type="ECO:0000313" key="2">
    <source>
        <dbReference type="Proteomes" id="UP000038045"/>
    </source>
</evidence>
<organism evidence="2 3">
    <name type="scientific">Parastrongyloides trichosuri</name>
    <name type="common">Possum-specific nematode worm</name>
    <dbReference type="NCBI Taxonomy" id="131310"/>
    <lineage>
        <taxon>Eukaryota</taxon>
        <taxon>Metazoa</taxon>
        <taxon>Ecdysozoa</taxon>
        <taxon>Nematoda</taxon>
        <taxon>Chromadorea</taxon>
        <taxon>Rhabditida</taxon>
        <taxon>Tylenchina</taxon>
        <taxon>Panagrolaimomorpha</taxon>
        <taxon>Strongyloidoidea</taxon>
        <taxon>Strongyloididae</taxon>
        <taxon>Parastrongyloides</taxon>
    </lineage>
</organism>
<protein>
    <submittedName>
        <fullName evidence="3">LigA</fullName>
    </submittedName>
</protein>
<accession>A0A0N4ZVQ5</accession>